<dbReference type="InterPro" id="IPR002491">
    <property type="entry name" value="ABC_transptr_periplasmic_BD"/>
</dbReference>
<keyword evidence="5" id="KW-1185">Reference proteome</keyword>
<dbReference type="AlphaFoldDB" id="A0A9X8ULI1"/>
<evidence type="ECO:0000259" key="3">
    <source>
        <dbReference type="PROSITE" id="PS50983"/>
    </source>
</evidence>
<gene>
    <name evidence="4" type="ORF">EDD78_101388</name>
</gene>
<dbReference type="PROSITE" id="PS50983">
    <property type="entry name" value="FE_B12_PBP"/>
    <property type="match status" value="1"/>
</dbReference>
<comment type="similarity">
    <text evidence="1">Belongs to the bacterial solute-binding protein 8 family.</text>
</comment>
<dbReference type="PROSITE" id="PS51257">
    <property type="entry name" value="PROKAR_LIPOPROTEIN"/>
    <property type="match status" value="1"/>
</dbReference>
<dbReference type="Pfam" id="PF01497">
    <property type="entry name" value="Peripla_BP_2"/>
    <property type="match status" value="1"/>
</dbReference>
<sequence length="335" mass="37047">MKGLKICTLALTLATLLCSCALVDWIDGFMERFQKDEKPAVSSSEPEPVDPNWPVEMGDVTIEKKPKRVVSLNPSITELVFDMELDSALKGVDDYCAYPEQAKELPRCGTEAMPEVEAIADEDAQLVLVLNELPAAQYEALLQADAEVIVLEKPQEIDKLPEYYEQIATIFLGKEDGPKRAKEFAEPLLAAYDEITEAVREADAPRPLGCFMALLPLTMATGDSLQGQLLEACGIENAAAENSDWQYPEDQLLAFNPEVLVFDTRTATLDEVKNHYNYKTTPCVVNERLLAVDGSAIENGGKRLFETVLEMARFANAKLDLPERQRGAAADSRKD</sequence>
<dbReference type="GO" id="GO:0071281">
    <property type="term" value="P:cellular response to iron ion"/>
    <property type="evidence" value="ECO:0007669"/>
    <property type="project" value="TreeGrafter"/>
</dbReference>
<feature type="domain" description="Fe/B12 periplasmic-binding" evidence="3">
    <location>
        <begin position="68"/>
        <end position="319"/>
    </location>
</feature>
<feature type="chain" id="PRO_5040997485" evidence="2">
    <location>
        <begin position="24"/>
        <end position="335"/>
    </location>
</feature>
<protein>
    <submittedName>
        <fullName evidence="4">ABC-type Fe3+-hydroxamate transport system substrate-binding protein</fullName>
    </submittedName>
</protein>
<name>A0A9X8ULI1_9FIRM</name>
<keyword evidence="2" id="KW-0732">Signal</keyword>
<dbReference type="RefSeq" id="WP_132083752.1">
    <property type="nucleotide sequence ID" value="NZ_SLUK01000001.1"/>
</dbReference>
<accession>A0A9X8ULI1</accession>
<evidence type="ECO:0000313" key="4">
    <source>
        <dbReference type="EMBL" id="TCL45405.1"/>
    </source>
</evidence>
<dbReference type="Proteomes" id="UP000294682">
    <property type="component" value="Unassembled WGS sequence"/>
</dbReference>
<evidence type="ECO:0000313" key="5">
    <source>
        <dbReference type="Proteomes" id="UP000294682"/>
    </source>
</evidence>
<feature type="signal peptide" evidence="2">
    <location>
        <begin position="1"/>
        <end position="23"/>
    </location>
</feature>
<evidence type="ECO:0000256" key="2">
    <source>
        <dbReference type="SAM" id="SignalP"/>
    </source>
</evidence>
<dbReference type="InterPro" id="IPR050902">
    <property type="entry name" value="ABC_Transporter_SBP"/>
</dbReference>
<reference evidence="4 5" key="1">
    <citation type="submission" date="2019-03" db="EMBL/GenBank/DDBJ databases">
        <title>Genomic Encyclopedia of Type Strains, Phase IV (KMG-IV): sequencing the most valuable type-strain genomes for metagenomic binning, comparative biology and taxonomic classification.</title>
        <authorList>
            <person name="Goeker M."/>
        </authorList>
    </citation>
    <scope>NUCLEOTIDE SEQUENCE [LARGE SCALE GENOMIC DNA]</scope>
    <source>
        <strain evidence="4 5">DSM 100433</strain>
    </source>
</reference>
<evidence type="ECO:0000256" key="1">
    <source>
        <dbReference type="ARBA" id="ARBA00008814"/>
    </source>
</evidence>
<dbReference type="EMBL" id="SLUK01000001">
    <property type="protein sequence ID" value="TCL45405.1"/>
    <property type="molecule type" value="Genomic_DNA"/>
</dbReference>
<dbReference type="PANTHER" id="PTHR30535:SF34">
    <property type="entry name" value="MOLYBDATE-BINDING PROTEIN MOLA"/>
    <property type="match status" value="1"/>
</dbReference>
<dbReference type="Gene3D" id="3.40.50.1980">
    <property type="entry name" value="Nitrogenase molybdenum iron protein domain"/>
    <property type="match status" value="2"/>
</dbReference>
<comment type="caution">
    <text evidence="4">The sequence shown here is derived from an EMBL/GenBank/DDBJ whole genome shotgun (WGS) entry which is preliminary data.</text>
</comment>
<organism evidence="4 5">
    <name type="scientific">Harryflintia acetispora</name>
    <dbReference type="NCBI Taxonomy" id="1849041"/>
    <lineage>
        <taxon>Bacteria</taxon>
        <taxon>Bacillati</taxon>
        <taxon>Bacillota</taxon>
        <taxon>Clostridia</taxon>
        <taxon>Eubacteriales</taxon>
        <taxon>Oscillospiraceae</taxon>
        <taxon>Harryflintia</taxon>
    </lineage>
</organism>
<dbReference type="PANTHER" id="PTHR30535">
    <property type="entry name" value="VITAMIN B12-BINDING PROTEIN"/>
    <property type="match status" value="1"/>
</dbReference>
<dbReference type="SUPFAM" id="SSF53807">
    <property type="entry name" value="Helical backbone' metal receptor"/>
    <property type="match status" value="1"/>
</dbReference>
<proteinExistence type="inferred from homology"/>